<accession>A0AAV4DMV9</accession>
<evidence type="ECO:0000256" key="1">
    <source>
        <dbReference type="SAM" id="MobiDB-lite"/>
    </source>
</evidence>
<sequence length="160" mass="18051">MVSRLPHSACPFSSCYHKHIDADQAERQTEAKIMLDGIVDDDHDDDDEDDEDDGDDDNDDDDDDDDVDVMMMMMMMMMTTTINKKKKVIQTFEFCNLFDLVDDDLEPYMAIPANKGFGLEPQTEILVWLWIMIFILGSYSSCSPLPTAGLCTGSPLAFVS</sequence>
<protein>
    <submittedName>
        <fullName evidence="2">Uncharacterized protein</fullName>
    </submittedName>
</protein>
<organism evidence="2 3">
    <name type="scientific">Plakobranchus ocellatus</name>
    <dbReference type="NCBI Taxonomy" id="259542"/>
    <lineage>
        <taxon>Eukaryota</taxon>
        <taxon>Metazoa</taxon>
        <taxon>Spiralia</taxon>
        <taxon>Lophotrochozoa</taxon>
        <taxon>Mollusca</taxon>
        <taxon>Gastropoda</taxon>
        <taxon>Heterobranchia</taxon>
        <taxon>Euthyneura</taxon>
        <taxon>Panpulmonata</taxon>
        <taxon>Sacoglossa</taxon>
        <taxon>Placobranchoidea</taxon>
        <taxon>Plakobranchidae</taxon>
        <taxon>Plakobranchus</taxon>
    </lineage>
</organism>
<evidence type="ECO:0000313" key="3">
    <source>
        <dbReference type="Proteomes" id="UP000735302"/>
    </source>
</evidence>
<feature type="region of interest" description="Disordered" evidence="1">
    <location>
        <begin position="37"/>
        <end position="65"/>
    </location>
</feature>
<evidence type="ECO:0000313" key="2">
    <source>
        <dbReference type="EMBL" id="GFO45647.1"/>
    </source>
</evidence>
<dbReference type="AlphaFoldDB" id="A0AAV4DMV9"/>
<comment type="caution">
    <text evidence="2">The sequence shown here is derived from an EMBL/GenBank/DDBJ whole genome shotgun (WGS) entry which is preliminary data.</text>
</comment>
<dbReference type="Proteomes" id="UP000735302">
    <property type="component" value="Unassembled WGS sequence"/>
</dbReference>
<keyword evidence="3" id="KW-1185">Reference proteome</keyword>
<name>A0AAV4DMV9_9GAST</name>
<reference evidence="2 3" key="1">
    <citation type="journal article" date="2021" name="Elife">
        <title>Chloroplast acquisition without the gene transfer in kleptoplastic sea slugs, Plakobranchus ocellatus.</title>
        <authorList>
            <person name="Maeda T."/>
            <person name="Takahashi S."/>
            <person name="Yoshida T."/>
            <person name="Shimamura S."/>
            <person name="Takaki Y."/>
            <person name="Nagai Y."/>
            <person name="Toyoda A."/>
            <person name="Suzuki Y."/>
            <person name="Arimoto A."/>
            <person name="Ishii H."/>
            <person name="Satoh N."/>
            <person name="Nishiyama T."/>
            <person name="Hasebe M."/>
            <person name="Maruyama T."/>
            <person name="Minagawa J."/>
            <person name="Obokata J."/>
            <person name="Shigenobu S."/>
        </authorList>
    </citation>
    <scope>NUCLEOTIDE SEQUENCE [LARGE SCALE GENOMIC DNA]</scope>
</reference>
<gene>
    <name evidence="2" type="ORF">PoB_007215200</name>
</gene>
<feature type="compositionally biased region" description="Acidic residues" evidence="1">
    <location>
        <begin position="38"/>
        <end position="65"/>
    </location>
</feature>
<dbReference type="EMBL" id="BLXT01008064">
    <property type="protein sequence ID" value="GFO45647.1"/>
    <property type="molecule type" value="Genomic_DNA"/>
</dbReference>
<proteinExistence type="predicted"/>